<name>A0ABT1EJJ0_9FIRM</name>
<reference evidence="1 2" key="1">
    <citation type="journal article" date="2022" name="Genome Biol. Evol.">
        <title>Host diet, physiology and behaviors set the stage for Lachnospiraceae cladogenesis.</title>
        <authorList>
            <person name="Vera-Ponce De Leon A."/>
            <person name="Schneider M."/>
            <person name="Jahnes B.C."/>
            <person name="Sadowski V."/>
            <person name="Camuy-Velez L.A."/>
            <person name="Duan J."/>
            <person name="Sabree Z.L."/>
        </authorList>
    </citation>
    <scope>NUCLEOTIDE SEQUENCE [LARGE SCALE GENOMIC DNA]</scope>
    <source>
        <strain evidence="1 2">PAL227</strain>
    </source>
</reference>
<accession>A0ABT1EJJ0</accession>
<keyword evidence="2" id="KW-1185">Reference proteome</keyword>
<evidence type="ECO:0000313" key="2">
    <source>
        <dbReference type="Proteomes" id="UP001523565"/>
    </source>
</evidence>
<sequence length="207" mass="23552">MAEIKIVYIDDKPDEILTAYLDEVYCNAKLDSPSGAEHVTKIYKEVKFIGNLGYECLLQDTDVRSANVILIDNHLFEEQTAGSGKFSGKQFKVILRKLFPFVEVIIITQDQHLNGDNIIHKFAGRNGEDTDEYYKNNLDSILDGAIREVIEFEALAEDLKKSKDVEKALVDKILQSLQGNDSYDEMTKEDIDQLILSFKELKESCAY</sequence>
<protein>
    <submittedName>
        <fullName evidence="1">Uncharacterized protein</fullName>
    </submittedName>
</protein>
<proteinExistence type="predicted"/>
<evidence type="ECO:0000313" key="1">
    <source>
        <dbReference type="EMBL" id="MCP1110876.1"/>
    </source>
</evidence>
<dbReference type="Proteomes" id="UP001523565">
    <property type="component" value="Unassembled WGS sequence"/>
</dbReference>
<dbReference type="EMBL" id="JAMZFV010000019">
    <property type="protein sequence ID" value="MCP1110876.1"/>
    <property type="molecule type" value="Genomic_DNA"/>
</dbReference>
<dbReference type="RefSeq" id="WP_262069757.1">
    <property type="nucleotide sequence ID" value="NZ_JAMXOC010000019.1"/>
</dbReference>
<comment type="caution">
    <text evidence="1">The sequence shown here is derived from an EMBL/GenBank/DDBJ whole genome shotgun (WGS) entry which is preliminary data.</text>
</comment>
<gene>
    <name evidence="1" type="ORF">NK118_11500</name>
</gene>
<organism evidence="1 2">
    <name type="scientific">Ohessyouella blattaphilus</name>
    <dbReference type="NCBI Taxonomy" id="2949333"/>
    <lineage>
        <taxon>Bacteria</taxon>
        <taxon>Bacillati</taxon>
        <taxon>Bacillota</taxon>
        <taxon>Clostridia</taxon>
        <taxon>Lachnospirales</taxon>
        <taxon>Lachnospiraceae</taxon>
        <taxon>Ohessyouella</taxon>
    </lineage>
</organism>